<evidence type="ECO:0000256" key="1">
    <source>
        <dbReference type="ARBA" id="ARBA00004328"/>
    </source>
</evidence>
<evidence type="ECO:0000313" key="4">
    <source>
        <dbReference type="Proteomes" id="UP001500575"/>
    </source>
</evidence>
<dbReference type="RefSeq" id="WP_344301446.1">
    <property type="nucleotide sequence ID" value="NZ_BAAAQQ010000001.1"/>
</dbReference>
<sequence>MSTSTALHEKRIVNIKSARDIVERAQAAGRELTSSETDQVTACLSSVKTIDKQIAGKALVDSVVGLTNVEDTHGPTASGSLFSDTDKAGIIHAAKSRTAYRADLNVKAAITTGALLPTSGTYVEGGLHPTQFPIATLFQQQAADGPSVRYYRTTAGTAAVVAEGALKPDAGISFAAVDVLLSKLAARAEFSTEMAEDAPYLLAFLQSELMAALIAAENALILTTFAATSGVLTATGAGTTIVDMIADAISAQESVSGSTPSAILAAPSVVATIRKSKATTSGVYNVDILSTAPTMLHGVRIVSSPAVPSDNVWVVVGSGVTLYRRGGAHLEIGTSADNFATNTRTVIGEERLAVAVTRPTALSKLVLT</sequence>
<dbReference type="EMBL" id="BAAAQQ010000001">
    <property type="protein sequence ID" value="GAA2113018.1"/>
    <property type="molecule type" value="Genomic_DNA"/>
</dbReference>
<dbReference type="Proteomes" id="UP001500575">
    <property type="component" value="Unassembled WGS sequence"/>
</dbReference>
<protein>
    <recommendedName>
        <fullName evidence="2">Phage capsid-like C-terminal domain-containing protein</fullName>
    </recommendedName>
</protein>
<gene>
    <name evidence="3" type="ORF">GCM10009843_00260</name>
</gene>
<keyword evidence="4" id="KW-1185">Reference proteome</keyword>
<feature type="domain" description="Phage capsid-like C-terminal" evidence="2">
    <location>
        <begin position="133"/>
        <end position="365"/>
    </location>
</feature>
<organism evidence="3 4">
    <name type="scientific">Nocardioides bigeumensis</name>
    <dbReference type="NCBI Taxonomy" id="433657"/>
    <lineage>
        <taxon>Bacteria</taxon>
        <taxon>Bacillati</taxon>
        <taxon>Actinomycetota</taxon>
        <taxon>Actinomycetes</taxon>
        <taxon>Propionibacteriales</taxon>
        <taxon>Nocardioidaceae</taxon>
        <taxon>Nocardioides</taxon>
    </lineage>
</organism>
<proteinExistence type="predicted"/>
<dbReference type="InterPro" id="IPR024455">
    <property type="entry name" value="Phage_capsid"/>
</dbReference>
<comment type="subcellular location">
    <subcellularLocation>
        <location evidence="1">Virion</location>
    </subcellularLocation>
</comment>
<evidence type="ECO:0000313" key="3">
    <source>
        <dbReference type="EMBL" id="GAA2113018.1"/>
    </source>
</evidence>
<dbReference type="NCBIfam" id="TIGR01554">
    <property type="entry name" value="major_cap_HK97"/>
    <property type="match status" value="1"/>
</dbReference>
<dbReference type="Pfam" id="PF05065">
    <property type="entry name" value="Phage_capsid"/>
    <property type="match status" value="1"/>
</dbReference>
<dbReference type="Gene3D" id="3.30.2320.10">
    <property type="entry name" value="hypothetical protein PF0899 domain"/>
    <property type="match status" value="1"/>
</dbReference>
<reference evidence="3 4" key="1">
    <citation type="journal article" date="2019" name="Int. J. Syst. Evol. Microbiol.">
        <title>The Global Catalogue of Microorganisms (GCM) 10K type strain sequencing project: providing services to taxonomists for standard genome sequencing and annotation.</title>
        <authorList>
            <consortium name="The Broad Institute Genomics Platform"/>
            <consortium name="The Broad Institute Genome Sequencing Center for Infectious Disease"/>
            <person name="Wu L."/>
            <person name="Ma J."/>
        </authorList>
    </citation>
    <scope>NUCLEOTIDE SEQUENCE [LARGE SCALE GENOMIC DNA]</scope>
    <source>
        <strain evidence="3 4">JCM 16021</strain>
    </source>
</reference>
<dbReference type="InterPro" id="IPR054612">
    <property type="entry name" value="Phage_capsid-like_C"/>
</dbReference>
<accession>A0ABN2XMS5</accession>
<dbReference type="SUPFAM" id="SSF56563">
    <property type="entry name" value="Major capsid protein gp5"/>
    <property type="match status" value="1"/>
</dbReference>
<evidence type="ECO:0000259" key="2">
    <source>
        <dbReference type="Pfam" id="PF05065"/>
    </source>
</evidence>
<comment type="caution">
    <text evidence="3">The sequence shown here is derived from an EMBL/GenBank/DDBJ whole genome shotgun (WGS) entry which is preliminary data.</text>
</comment>
<name>A0ABN2XMS5_9ACTN</name>
<dbReference type="Gene3D" id="3.30.2400.10">
    <property type="entry name" value="Major capsid protein gp5"/>
    <property type="match status" value="1"/>
</dbReference>